<proteinExistence type="predicted"/>
<evidence type="ECO:0000256" key="1">
    <source>
        <dbReference type="SAM" id="Phobius"/>
    </source>
</evidence>
<dbReference type="AlphaFoldDB" id="A0A9E7KE96"/>
<organism evidence="2 3">
    <name type="scientific">Musa troglodytarum</name>
    <name type="common">fe'i banana</name>
    <dbReference type="NCBI Taxonomy" id="320322"/>
    <lineage>
        <taxon>Eukaryota</taxon>
        <taxon>Viridiplantae</taxon>
        <taxon>Streptophyta</taxon>
        <taxon>Embryophyta</taxon>
        <taxon>Tracheophyta</taxon>
        <taxon>Spermatophyta</taxon>
        <taxon>Magnoliopsida</taxon>
        <taxon>Liliopsida</taxon>
        <taxon>Zingiberales</taxon>
        <taxon>Musaceae</taxon>
        <taxon>Musa</taxon>
    </lineage>
</organism>
<evidence type="ECO:0000313" key="2">
    <source>
        <dbReference type="EMBL" id="URE12545.1"/>
    </source>
</evidence>
<accession>A0A9E7KE96</accession>
<keyword evidence="1" id="KW-0812">Transmembrane</keyword>
<feature type="transmembrane region" description="Helical" evidence="1">
    <location>
        <begin position="21"/>
        <end position="45"/>
    </location>
</feature>
<gene>
    <name evidence="2" type="ORF">MUK42_21312</name>
</gene>
<sequence>MCMLNVTLLPLIFSMLSNLKILSCHLITVMFPMLLELTINLLTYLKMDLYDLLILFDCHFSLVY</sequence>
<dbReference type="Proteomes" id="UP001055439">
    <property type="component" value="Chromosome 6"/>
</dbReference>
<evidence type="ECO:0000313" key="3">
    <source>
        <dbReference type="Proteomes" id="UP001055439"/>
    </source>
</evidence>
<reference evidence="2" key="1">
    <citation type="submission" date="2022-05" db="EMBL/GenBank/DDBJ databases">
        <title>The Musa troglodytarum L. genome provides insights into the mechanism of non-climacteric behaviour and enrichment of carotenoids.</title>
        <authorList>
            <person name="Wang J."/>
        </authorList>
    </citation>
    <scope>NUCLEOTIDE SEQUENCE</scope>
    <source>
        <tissue evidence="2">Leaf</tissue>
    </source>
</reference>
<protein>
    <submittedName>
        <fullName evidence="2">Uncharacterized protein</fullName>
    </submittedName>
</protein>
<name>A0A9E7KE96_9LILI</name>
<dbReference type="EMBL" id="CP097508">
    <property type="protein sequence ID" value="URE12545.1"/>
    <property type="molecule type" value="Genomic_DNA"/>
</dbReference>
<keyword evidence="3" id="KW-1185">Reference proteome</keyword>
<keyword evidence="1" id="KW-1133">Transmembrane helix</keyword>
<keyword evidence="1" id="KW-0472">Membrane</keyword>